<evidence type="ECO:0000256" key="5">
    <source>
        <dbReference type="ARBA" id="ARBA00022989"/>
    </source>
</evidence>
<dbReference type="GO" id="GO:0055085">
    <property type="term" value="P:transmembrane transport"/>
    <property type="evidence" value="ECO:0007669"/>
    <property type="project" value="InterPro"/>
</dbReference>
<dbReference type="AlphaFoldDB" id="A0A2R6Y5J8"/>
<evidence type="ECO:0000256" key="7">
    <source>
        <dbReference type="RuleBase" id="RU363032"/>
    </source>
</evidence>
<accession>A0A2R6Y5J8</accession>
<keyword evidence="5 7" id="KW-1133">Transmembrane helix</keyword>
<dbReference type="Proteomes" id="UP000244338">
    <property type="component" value="Unassembled WGS sequence"/>
</dbReference>
<evidence type="ECO:0000256" key="1">
    <source>
        <dbReference type="ARBA" id="ARBA00004651"/>
    </source>
</evidence>
<feature type="transmembrane region" description="Helical" evidence="7">
    <location>
        <begin position="101"/>
        <end position="123"/>
    </location>
</feature>
<keyword evidence="6 7" id="KW-0472">Membrane</keyword>
<evidence type="ECO:0000256" key="3">
    <source>
        <dbReference type="ARBA" id="ARBA00022475"/>
    </source>
</evidence>
<evidence type="ECO:0000256" key="4">
    <source>
        <dbReference type="ARBA" id="ARBA00022692"/>
    </source>
</evidence>
<comment type="similarity">
    <text evidence="7">Belongs to the binding-protein-dependent transport system permease family.</text>
</comment>
<feature type="transmembrane region" description="Helical" evidence="7">
    <location>
        <begin position="9"/>
        <end position="30"/>
    </location>
</feature>
<sequence length="310" mass="34641">MVKYILKRTLWMIVTLWVIITLTFILMHSIPGDPFSQEGKKYPEQILKNLRAKYHLDQPLYVQYLLYLKNILVLDFGPSIKSDVRTVNDVIRDGFPVSLQLGLFAVGFALLFGIIFGIIAALNRGRPLDYISVAIAVLGISIPSFILAPLLQKVFALDWKILPPAQWGSFKHMILPAFALSLGPLAVITRLMRSSMLDVLGQEYIKTAEAKGLGTFAIMVKHALRNAILPIITYLGPLLASVLTGTFVIEKIFAIPGLGKYFVDSIVNRDYPMIMGTTIFYSIILVVLMLAVDIAYTLIDPRIRLTAKED</sequence>
<feature type="transmembrane region" description="Helical" evidence="7">
    <location>
        <begin position="227"/>
        <end position="249"/>
    </location>
</feature>
<dbReference type="InterPro" id="IPR035906">
    <property type="entry name" value="MetI-like_sf"/>
</dbReference>
<dbReference type="InterPro" id="IPR045621">
    <property type="entry name" value="BPD_transp_1_N"/>
</dbReference>
<comment type="subcellular location">
    <subcellularLocation>
        <location evidence="1 7">Cell membrane</location>
        <topology evidence="1 7">Multi-pass membrane protein</topology>
    </subcellularLocation>
</comment>
<feature type="transmembrane region" description="Helical" evidence="7">
    <location>
        <begin position="279"/>
        <end position="299"/>
    </location>
</feature>
<dbReference type="InterPro" id="IPR000515">
    <property type="entry name" value="MetI-like"/>
</dbReference>
<evidence type="ECO:0000256" key="6">
    <source>
        <dbReference type="ARBA" id="ARBA00023136"/>
    </source>
</evidence>
<dbReference type="GO" id="GO:0005886">
    <property type="term" value="C:plasma membrane"/>
    <property type="evidence" value="ECO:0007669"/>
    <property type="project" value="UniProtKB-SubCell"/>
</dbReference>
<keyword evidence="4 7" id="KW-0812">Transmembrane</keyword>
<evidence type="ECO:0000313" key="10">
    <source>
        <dbReference type="Proteomes" id="UP000244338"/>
    </source>
</evidence>
<dbReference type="Pfam" id="PF00528">
    <property type="entry name" value="BPD_transp_1"/>
    <property type="match status" value="1"/>
</dbReference>
<dbReference type="CDD" id="cd06261">
    <property type="entry name" value="TM_PBP2"/>
    <property type="match status" value="1"/>
</dbReference>
<dbReference type="SUPFAM" id="SSF161098">
    <property type="entry name" value="MetI-like"/>
    <property type="match status" value="1"/>
</dbReference>
<reference evidence="10" key="1">
    <citation type="journal article" date="2018" name="Sci. Rep.">
        <title>Lignite coal burning seam in the remote Altai Mountains harbors a hydrogen-driven thermophilic microbial community.</title>
        <authorList>
            <person name="Kadnikov V.V."/>
            <person name="Mardanov A.V."/>
            <person name="Ivasenko D.A."/>
            <person name="Antsiferov D.V."/>
            <person name="Beletsky A.V."/>
            <person name="Karnachuk O.V."/>
            <person name="Ravin N.V."/>
        </authorList>
    </citation>
    <scope>NUCLEOTIDE SEQUENCE [LARGE SCALE GENOMIC DNA]</scope>
</reference>
<protein>
    <submittedName>
        <fullName evidence="9">Oligopeptide transport system permease protein OppB</fullName>
    </submittedName>
</protein>
<dbReference type="PANTHER" id="PTHR30465">
    <property type="entry name" value="INNER MEMBRANE ABC TRANSPORTER"/>
    <property type="match status" value="1"/>
</dbReference>
<feature type="transmembrane region" description="Helical" evidence="7">
    <location>
        <begin position="130"/>
        <end position="150"/>
    </location>
</feature>
<gene>
    <name evidence="9" type="ORF">BSOLF_0461</name>
</gene>
<dbReference type="PROSITE" id="PS50928">
    <property type="entry name" value="ABC_TM1"/>
    <property type="match status" value="1"/>
</dbReference>
<evidence type="ECO:0000259" key="8">
    <source>
        <dbReference type="PROSITE" id="PS50928"/>
    </source>
</evidence>
<evidence type="ECO:0000256" key="2">
    <source>
        <dbReference type="ARBA" id="ARBA00022448"/>
    </source>
</evidence>
<keyword evidence="2 7" id="KW-0813">Transport</keyword>
<keyword evidence="3" id="KW-1003">Cell membrane</keyword>
<proteinExistence type="inferred from homology"/>
<dbReference type="EMBL" id="PEBX01000001">
    <property type="protein sequence ID" value="PTQ57950.1"/>
    <property type="molecule type" value="Genomic_DNA"/>
</dbReference>
<dbReference type="PANTHER" id="PTHR30465:SF93">
    <property type="entry name" value="OLIGOPEPTIDE TRANSPORT SYSTEM PERMEASE PROTEIN OPPB"/>
    <property type="match status" value="1"/>
</dbReference>
<comment type="caution">
    <text evidence="9">The sequence shown here is derived from an EMBL/GenBank/DDBJ whole genome shotgun (WGS) entry which is preliminary data.</text>
</comment>
<dbReference type="Gene3D" id="1.10.3720.10">
    <property type="entry name" value="MetI-like"/>
    <property type="match status" value="1"/>
</dbReference>
<name>A0A2R6Y5J8_9BACL</name>
<feature type="transmembrane region" description="Helical" evidence="7">
    <location>
        <begin position="170"/>
        <end position="188"/>
    </location>
</feature>
<feature type="domain" description="ABC transmembrane type-1" evidence="8">
    <location>
        <begin position="95"/>
        <end position="296"/>
    </location>
</feature>
<organism evidence="9 10">
    <name type="scientific">Candidatus Carbonibacillus altaicus</name>
    <dbReference type="NCBI Taxonomy" id="2163959"/>
    <lineage>
        <taxon>Bacteria</taxon>
        <taxon>Bacillati</taxon>
        <taxon>Bacillota</taxon>
        <taxon>Bacilli</taxon>
        <taxon>Bacillales</taxon>
        <taxon>Candidatus Carbonibacillus</taxon>
    </lineage>
</organism>
<dbReference type="Pfam" id="PF19300">
    <property type="entry name" value="BPD_transp_1_N"/>
    <property type="match status" value="1"/>
</dbReference>
<evidence type="ECO:0000313" key="9">
    <source>
        <dbReference type="EMBL" id="PTQ57950.1"/>
    </source>
</evidence>